<dbReference type="AlphaFoldDB" id="A0A183UQ79"/>
<reference evidence="3 4" key="2">
    <citation type="submission" date="2018-11" db="EMBL/GenBank/DDBJ databases">
        <authorList>
            <consortium name="Pathogen Informatics"/>
        </authorList>
    </citation>
    <scope>NUCLEOTIDE SEQUENCE [LARGE SCALE GENOMIC DNA]</scope>
</reference>
<accession>A0A183UQ79</accession>
<sequence length="479" mass="53496">MPVQVRMVSIAAREVLSNLPESDLSSLKNGFRIASEANGRPTATVGIWIDAGSRFETEENNGVANFFEHMIYKGTMKRAQSQLEKDLEGIGARLTSYTSREHTAFYAQCLSKDVEKVVGILADMIRNSKLDEATIEKERSVILRKLEEAEDNYEGVVFDNLHAAAFQGTPLAKSMIGTTNVIKSVNRKMLHDFVEDSYKPVRMVLTAVGGVDHGQLMSLSEKYFGDMSNDYARKIPGATGTRFTGSEFRYRDDNVPFMYGAIAVEGISRVHHDFLPLQVANTFVGCWDRTYGSSQNAPSRLAQKLSLAPDLHQYKSFSISYKDTGLFGIYFVVDGKDHDDTLNIVKAVQKEWKHLSSSVSDEEIDRVKNMLKTNLFQSLETNAGRADDIAKQVLDTGKIQSMADLEQDIERIDKSAVREAMSRQVYDRDIACAGVGKTVLHMQIRIQIAVVEIGILRSYRSLANLLACSIRNELVEIMS</sequence>
<feature type="domain" description="Peptidase M16 C-terminal" evidence="2">
    <location>
        <begin position="184"/>
        <end position="371"/>
    </location>
</feature>
<dbReference type="Pfam" id="PF00675">
    <property type="entry name" value="Peptidase_M16"/>
    <property type="match status" value="1"/>
</dbReference>
<dbReference type="PANTHER" id="PTHR11851:SF143">
    <property type="entry name" value="CYTOCHROME B-C1 COMPLEX SUBUNIT 1, MITOCHONDRIAL"/>
    <property type="match status" value="1"/>
</dbReference>
<name>A0A183UQ79_TOXCA</name>
<dbReference type="EMBL" id="UYWY01020571">
    <property type="protein sequence ID" value="VDM41970.1"/>
    <property type="molecule type" value="Genomic_DNA"/>
</dbReference>
<dbReference type="SUPFAM" id="SSF63411">
    <property type="entry name" value="LuxS/MPP-like metallohydrolase"/>
    <property type="match status" value="2"/>
</dbReference>
<feature type="domain" description="Peptidase M16 N-terminal" evidence="1">
    <location>
        <begin position="32"/>
        <end position="178"/>
    </location>
</feature>
<evidence type="ECO:0000313" key="3">
    <source>
        <dbReference type="EMBL" id="VDM41970.1"/>
    </source>
</evidence>
<organism evidence="4 5">
    <name type="scientific">Toxocara canis</name>
    <name type="common">Canine roundworm</name>
    <dbReference type="NCBI Taxonomy" id="6265"/>
    <lineage>
        <taxon>Eukaryota</taxon>
        <taxon>Metazoa</taxon>
        <taxon>Ecdysozoa</taxon>
        <taxon>Nematoda</taxon>
        <taxon>Chromadorea</taxon>
        <taxon>Rhabditida</taxon>
        <taxon>Spirurina</taxon>
        <taxon>Ascaridomorpha</taxon>
        <taxon>Ascaridoidea</taxon>
        <taxon>Toxocaridae</taxon>
        <taxon>Toxocara</taxon>
    </lineage>
</organism>
<dbReference type="GO" id="GO:0046872">
    <property type="term" value="F:metal ion binding"/>
    <property type="evidence" value="ECO:0007669"/>
    <property type="project" value="InterPro"/>
</dbReference>
<dbReference type="InterPro" id="IPR011249">
    <property type="entry name" value="Metalloenz_LuxS/M16"/>
</dbReference>
<dbReference type="InterPro" id="IPR011765">
    <property type="entry name" value="Pept_M16_N"/>
</dbReference>
<reference evidence="5" key="1">
    <citation type="submission" date="2016-06" db="UniProtKB">
        <authorList>
            <consortium name="WormBaseParasite"/>
        </authorList>
    </citation>
    <scope>IDENTIFICATION</scope>
</reference>
<dbReference type="PANTHER" id="PTHR11851">
    <property type="entry name" value="METALLOPROTEASE"/>
    <property type="match status" value="1"/>
</dbReference>
<keyword evidence="4" id="KW-1185">Reference proteome</keyword>
<proteinExistence type="predicted"/>
<dbReference type="GO" id="GO:0005739">
    <property type="term" value="C:mitochondrion"/>
    <property type="evidence" value="ECO:0007669"/>
    <property type="project" value="TreeGrafter"/>
</dbReference>
<dbReference type="WBParaSite" id="TCNE_0001064901-mRNA-1">
    <property type="protein sequence ID" value="TCNE_0001064901-mRNA-1"/>
    <property type="gene ID" value="TCNE_0001064901"/>
</dbReference>
<dbReference type="InterPro" id="IPR050361">
    <property type="entry name" value="MPP/UQCRC_Complex"/>
</dbReference>
<protein>
    <submittedName>
        <fullName evidence="5">Mitochondrial processing peptidase beta subunit</fullName>
    </submittedName>
</protein>
<dbReference type="Proteomes" id="UP000050794">
    <property type="component" value="Unassembled WGS sequence"/>
</dbReference>
<dbReference type="InterPro" id="IPR007863">
    <property type="entry name" value="Peptidase_M16_C"/>
</dbReference>
<dbReference type="FunFam" id="3.30.830.10:FF:000008">
    <property type="entry name" value="Mitochondrial-processing peptidase subunit beta"/>
    <property type="match status" value="1"/>
</dbReference>
<gene>
    <name evidence="3" type="ORF">TCNE_LOCUS10649</name>
</gene>
<evidence type="ECO:0000259" key="1">
    <source>
        <dbReference type="Pfam" id="PF00675"/>
    </source>
</evidence>
<evidence type="ECO:0000313" key="4">
    <source>
        <dbReference type="Proteomes" id="UP000050794"/>
    </source>
</evidence>
<dbReference type="Pfam" id="PF05193">
    <property type="entry name" value="Peptidase_M16_C"/>
    <property type="match status" value="1"/>
</dbReference>
<evidence type="ECO:0000259" key="2">
    <source>
        <dbReference type="Pfam" id="PF05193"/>
    </source>
</evidence>
<dbReference type="Gene3D" id="3.30.830.10">
    <property type="entry name" value="Metalloenzyme, LuxS/M16 peptidase-like"/>
    <property type="match status" value="2"/>
</dbReference>
<evidence type="ECO:0000313" key="5">
    <source>
        <dbReference type="WBParaSite" id="TCNE_0001064901-mRNA-1"/>
    </source>
</evidence>